<dbReference type="Proteomes" id="UP001222027">
    <property type="component" value="Unassembled WGS sequence"/>
</dbReference>
<sequence>MASESRPPSTNRWIGLRSCCPPAPSQPFFEEADDVWSHDVKPVKQRRLLQGIILVVTDRLKPQKEPEFWSIECWGHSRLAVWCDFNPSKGFLCAERGDEQGSVPRTLRFLRLDRRGISQKDWGADFRMMSAGAAHVGLTLWLDLMQCMQQNE</sequence>
<proteinExistence type="predicted"/>
<dbReference type="EMBL" id="JAQQAF010000002">
    <property type="protein sequence ID" value="KAJ8505213.1"/>
    <property type="molecule type" value="Genomic_DNA"/>
</dbReference>
<organism evidence="1 2">
    <name type="scientific">Ensete ventricosum</name>
    <name type="common">Abyssinian banana</name>
    <name type="synonym">Musa ensete</name>
    <dbReference type="NCBI Taxonomy" id="4639"/>
    <lineage>
        <taxon>Eukaryota</taxon>
        <taxon>Viridiplantae</taxon>
        <taxon>Streptophyta</taxon>
        <taxon>Embryophyta</taxon>
        <taxon>Tracheophyta</taxon>
        <taxon>Spermatophyta</taxon>
        <taxon>Magnoliopsida</taxon>
        <taxon>Liliopsida</taxon>
        <taxon>Zingiberales</taxon>
        <taxon>Musaceae</taxon>
        <taxon>Ensete</taxon>
    </lineage>
</organism>
<reference evidence="1 2" key="1">
    <citation type="submission" date="2022-12" db="EMBL/GenBank/DDBJ databases">
        <title>Chromosome-scale assembly of the Ensete ventricosum genome.</title>
        <authorList>
            <person name="Dussert Y."/>
            <person name="Stocks J."/>
            <person name="Wendawek A."/>
            <person name="Woldeyes F."/>
            <person name="Nichols R.A."/>
            <person name="Borrell J.S."/>
        </authorList>
    </citation>
    <scope>NUCLEOTIDE SEQUENCE [LARGE SCALE GENOMIC DNA]</scope>
    <source>
        <strain evidence="2">cv. Maze</strain>
        <tissue evidence="1">Seeds</tissue>
    </source>
</reference>
<evidence type="ECO:0000313" key="1">
    <source>
        <dbReference type="EMBL" id="KAJ8505213.1"/>
    </source>
</evidence>
<dbReference type="AlphaFoldDB" id="A0AAV8RSD0"/>
<evidence type="ECO:0000313" key="2">
    <source>
        <dbReference type="Proteomes" id="UP001222027"/>
    </source>
</evidence>
<comment type="caution">
    <text evidence="1">The sequence shown here is derived from an EMBL/GenBank/DDBJ whole genome shotgun (WGS) entry which is preliminary data.</text>
</comment>
<keyword evidence="2" id="KW-1185">Reference proteome</keyword>
<accession>A0AAV8RSD0</accession>
<protein>
    <submittedName>
        <fullName evidence="1">Uncharacterized protein</fullName>
    </submittedName>
</protein>
<gene>
    <name evidence="1" type="ORF">OPV22_006099</name>
</gene>
<name>A0AAV8RSD0_ENSVE</name>